<organism evidence="2 3">
    <name type="scientific">Corynebacterium nasicanis</name>
    <dbReference type="NCBI Taxonomy" id="1448267"/>
    <lineage>
        <taxon>Bacteria</taxon>
        <taxon>Bacillati</taxon>
        <taxon>Actinomycetota</taxon>
        <taxon>Actinomycetes</taxon>
        <taxon>Mycobacteriales</taxon>
        <taxon>Corynebacteriaceae</taxon>
        <taxon>Corynebacterium</taxon>
    </lineage>
</organism>
<gene>
    <name evidence="2" type="ORF">ACFPUZ_02460</name>
</gene>
<feature type="compositionally biased region" description="Polar residues" evidence="1">
    <location>
        <begin position="258"/>
        <end position="281"/>
    </location>
</feature>
<comment type="caution">
    <text evidence="2">The sequence shown here is derived from an EMBL/GenBank/DDBJ whole genome shotgun (WGS) entry which is preliminary data.</text>
</comment>
<evidence type="ECO:0000313" key="2">
    <source>
        <dbReference type="EMBL" id="MFC6145674.1"/>
    </source>
</evidence>
<feature type="region of interest" description="Disordered" evidence="1">
    <location>
        <begin position="172"/>
        <end position="297"/>
    </location>
</feature>
<sequence>MFTLTIDPALEKGRNSTSEREGLNLLRPAAYFSVSDRHDKAAIRGTRARQEDHAMWQEELPDDDKDDRLTIARLRRSTGRGDRYVTSAVSAHRRLRQLPKLKRLQERHYHLDLARLKLIDSVLNKIDGSNDDHIAIVDDEITAYLTPTRANQDLPTPGQLDKKLNAIIQPFDTSEPEQCDPLPDRKDRFTVGYDGDRSHVSLETDAKTGKEIEERVRAYASSHNVSQTEALSALLSGEEESKSTTDSPHAYDTPDSPTPETRNSHRTPSTTDDLNSPSATMQDRARRRSLRLGRHAAPDRFRRGAVSLSRRLLRGRV</sequence>
<evidence type="ECO:0000256" key="1">
    <source>
        <dbReference type="SAM" id="MobiDB-lite"/>
    </source>
</evidence>
<feature type="compositionally biased region" description="Basic and acidic residues" evidence="1">
    <location>
        <begin position="9"/>
        <end position="20"/>
    </location>
</feature>
<dbReference type="RefSeq" id="WP_376999532.1">
    <property type="nucleotide sequence ID" value="NZ_JBHSQE010000001.1"/>
</dbReference>
<feature type="region of interest" description="Disordered" evidence="1">
    <location>
        <begin position="1"/>
        <end position="20"/>
    </location>
</feature>
<feature type="compositionally biased region" description="Basic and acidic residues" evidence="1">
    <location>
        <begin position="182"/>
        <end position="217"/>
    </location>
</feature>
<feature type="compositionally biased region" description="Basic residues" evidence="1">
    <location>
        <begin position="285"/>
        <end position="294"/>
    </location>
</feature>
<dbReference type="EMBL" id="JBHSQE010000001">
    <property type="protein sequence ID" value="MFC6145674.1"/>
    <property type="molecule type" value="Genomic_DNA"/>
</dbReference>
<proteinExistence type="predicted"/>
<name>A0ABW1QAK2_9CORY</name>
<protein>
    <submittedName>
        <fullName evidence="2">Uncharacterized protein</fullName>
    </submittedName>
</protein>
<accession>A0ABW1QAK2</accession>
<reference evidence="3" key="1">
    <citation type="journal article" date="2019" name="Int. J. Syst. Evol. Microbiol.">
        <title>The Global Catalogue of Microorganisms (GCM) 10K type strain sequencing project: providing services to taxonomists for standard genome sequencing and annotation.</title>
        <authorList>
            <consortium name="The Broad Institute Genomics Platform"/>
            <consortium name="The Broad Institute Genome Sequencing Center for Infectious Disease"/>
            <person name="Wu L."/>
            <person name="Ma J."/>
        </authorList>
    </citation>
    <scope>NUCLEOTIDE SEQUENCE [LARGE SCALE GENOMIC DNA]</scope>
    <source>
        <strain evidence="3">CCUG 51943</strain>
    </source>
</reference>
<dbReference type="Proteomes" id="UP001596244">
    <property type="component" value="Unassembled WGS sequence"/>
</dbReference>
<evidence type="ECO:0000313" key="3">
    <source>
        <dbReference type="Proteomes" id="UP001596244"/>
    </source>
</evidence>
<keyword evidence="3" id="KW-1185">Reference proteome</keyword>